<dbReference type="OrthoDB" id="2797114at2759"/>
<name>A0A9P3GSB4_9APHY</name>
<dbReference type="EMBL" id="BPQB01000110">
    <property type="protein sequence ID" value="GJE99449.1"/>
    <property type="molecule type" value="Genomic_DNA"/>
</dbReference>
<keyword evidence="2" id="KW-1185">Reference proteome</keyword>
<protein>
    <submittedName>
        <fullName evidence="1">Uncharacterized protein</fullName>
    </submittedName>
</protein>
<sequence length="174" mass="19785">MYRNYATKLDRLFDRYPELDYNWANSVFPCASFNFGPNAVSLEHNDHGNRAAGWCSIYCDGSFDPRRGGHLILRQLGIVVEFPPGSTVLIPSACITHGNTAIAKGETRWSFTQYASGGLFRFVDYDFRTWREVELAEDADEFLAQREKRWAAELDLLSFVDNLAEDRQTSGLLS</sequence>
<reference evidence="1 2" key="1">
    <citation type="submission" date="2021-08" db="EMBL/GenBank/DDBJ databases">
        <title>Draft Genome Sequence of Phanerochaete sordida strain YK-624.</title>
        <authorList>
            <person name="Mori T."/>
            <person name="Dohra H."/>
            <person name="Suzuki T."/>
            <person name="Kawagishi H."/>
            <person name="Hirai H."/>
        </authorList>
    </citation>
    <scope>NUCLEOTIDE SEQUENCE [LARGE SCALE GENOMIC DNA]</scope>
    <source>
        <strain evidence="1 2">YK-624</strain>
    </source>
</reference>
<dbReference type="Proteomes" id="UP000703269">
    <property type="component" value="Unassembled WGS sequence"/>
</dbReference>
<accession>A0A9P3GSB4</accession>
<gene>
    <name evidence="1" type="ORF">PsYK624_157130</name>
</gene>
<proteinExistence type="predicted"/>
<organism evidence="1 2">
    <name type="scientific">Phanerochaete sordida</name>
    <dbReference type="NCBI Taxonomy" id="48140"/>
    <lineage>
        <taxon>Eukaryota</taxon>
        <taxon>Fungi</taxon>
        <taxon>Dikarya</taxon>
        <taxon>Basidiomycota</taxon>
        <taxon>Agaricomycotina</taxon>
        <taxon>Agaricomycetes</taxon>
        <taxon>Polyporales</taxon>
        <taxon>Phanerochaetaceae</taxon>
        <taxon>Phanerochaete</taxon>
    </lineage>
</organism>
<dbReference type="AlphaFoldDB" id="A0A9P3GSB4"/>
<comment type="caution">
    <text evidence="1">The sequence shown here is derived from an EMBL/GenBank/DDBJ whole genome shotgun (WGS) entry which is preliminary data.</text>
</comment>
<dbReference type="Gene3D" id="3.60.130.30">
    <property type="match status" value="1"/>
</dbReference>
<evidence type="ECO:0000313" key="2">
    <source>
        <dbReference type="Proteomes" id="UP000703269"/>
    </source>
</evidence>
<evidence type="ECO:0000313" key="1">
    <source>
        <dbReference type="EMBL" id="GJE99449.1"/>
    </source>
</evidence>